<dbReference type="SMART" id="SM00812">
    <property type="entry name" value="Alpha_L_fucos"/>
    <property type="match status" value="1"/>
</dbReference>
<organism evidence="9 10">
    <name type="scientific">Niabella pedocola</name>
    <dbReference type="NCBI Taxonomy" id="1752077"/>
    <lineage>
        <taxon>Bacteria</taxon>
        <taxon>Pseudomonadati</taxon>
        <taxon>Bacteroidota</taxon>
        <taxon>Chitinophagia</taxon>
        <taxon>Chitinophagales</taxon>
        <taxon>Chitinophagaceae</taxon>
        <taxon>Niabella</taxon>
    </lineage>
</organism>
<gene>
    <name evidence="9" type="ORF">LQ567_22600</name>
</gene>
<dbReference type="Pfam" id="PF01120">
    <property type="entry name" value="Alpha_L_fucos"/>
    <property type="match status" value="1"/>
</dbReference>
<keyword evidence="5" id="KW-0378">Hydrolase</keyword>
<protein>
    <recommendedName>
        <fullName evidence="3">alpha-L-fucosidase</fullName>
        <ecNumber evidence="3">3.2.1.51</ecNumber>
    </recommendedName>
</protein>
<dbReference type="PANTHER" id="PTHR10030:SF37">
    <property type="entry name" value="ALPHA-L-FUCOSIDASE-RELATED"/>
    <property type="match status" value="1"/>
</dbReference>
<evidence type="ECO:0000256" key="7">
    <source>
        <dbReference type="SAM" id="SignalP"/>
    </source>
</evidence>
<evidence type="ECO:0000259" key="8">
    <source>
        <dbReference type="Pfam" id="PF01120"/>
    </source>
</evidence>
<dbReference type="PRINTS" id="PR00741">
    <property type="entry name" value="GLHYDRLASE29"/>
</dbReference>
<feature type="chain" id="PRO_5046348364" description="alpha-L-fucosidase" evidence="7">
    <location>
        <begin position="21"/>
        <end position="598"/>
    </location>
</feature>
<evidence type="ECO:0000313" key="10">
    <source>
        <dbReference type="Proteomes" id="UP001199816"/>
    </source>
</evidence>
<evidence type="ECO:0000313" key="9">
    <source>
        <dbReference type="EMBL" id="MCD2425591.1"/>
    </source>
</evidence>
<evidence type="ECO:0000256" key="3">
    <source>
        <dbReference type="ARBA" id="ARBA00012662"/>
    </source>
</evidence>
<dbReference type="InterPro" id="IPR017853">
    <property type="entry name" value="GH"/>
</dbReference>
<sequence>MKLKIVFLWSMVVAAVTLHAQPEPAAAKTKWFTDARFGMFIHWGLYSAAEGMWKGEPLRYGNNYAEWIRYRNRISKEEYGTLAKRFDWKRINPEEWVLLAKKAGMKYITITSKHHDGVALWNSKVSDYNLTKLSGTNRDVIKELAAACKKHGIKLGFYYSHWVDWDHPYGWDHNKELTGIKDEEYDKYWQEKVIPQLRELLTNYGDISMFWFDMWLNYKKTVVKKEQLDQVVRLIRELQPNCLINSRIGLPADDPGVDFESKGDNEFGSAYTAHPWETSGTIAHSWGYYGQENEWKSTSQLLQSLIGNVSLNGDFTLNVGPRADGSIPYEGVRRLEDMGKWLAKNGAAIYGCTGLELRAGQHDWGRITTKKVNNKQLVYLHVYNWPLDRVLRLSGILSKPEKAELITAAGKKPLPFTQNGPLTHIRLPDAAADPFVSVVVLQYPAPVTLDGEMVAESTFGGFALTASNVWERSSNFKVMRYDGLRPTHLVLDKEGTLSWEVYIPEGGNYQMDLSYHNHSKNAANVSVRVTDEHLEQQLKPSGTIVAEPHSSYTDEFANTSLGRLHFPKAGFYQVSFKAAPGAEGALYFNRIWISKPAQ</sequence>
<dbReference type="InterPro" id="IPR057739">
    <property type="entry name" value="Glyco_hydro_29_N"/>
</dbReference>
<dbReference type="Proteomes" id="UP001199816">
    <property type="component" value="Unassembled WGS sequence"/>
</dbReference>
<feature type="domain" description="Glycoside hydrolase family 29 N-terminal" evidence="8">
    <location>
        <begin position="27"/>
        <end position="346"/>
    </location>
</feature>
<comment type="similarity">
    <text evidence="2">Belongs to the glycosyl hydrolase 29 family.</text>
</comment>
<dbReference type="Gene3D" id="3.20.20.80">
    <property type="entry name" value="Glycosidases"/>
    <property type="match status" value="1"/>
</dbReference>
<dbReference type="InterPro" id="IPR013780">
    <property type="entry name" value="Glyco_hydro_b"/>
</dbReference>
<comment type="function">
    <text evidence="1">Alpha-L-fucosidase is responsible for hydrolyzing the alpha-1,6-linked fucose joined to the reducing-end N-acetylglucosamine of the carbohydrate moieties of glycoproteins.</text>
</comment>
<dbReference type="InterPro" id="IPR000933">
    <property type="entry name" value="Glyco_hydro_29"/>
</dbReference>
<reference evidence="9 10" key="1">
    <citation type="submission" date="2021-11" db="EMBL/GenBank/DDBJ databases">
        <title>Genomic of Niabella pedocola.</title>
        <authorList>
            <person name="Wu T."/>
        </authorList>
    </citation>
    <scope>NUCLEOTIDE SEQUENCE [LARGE SCALE GENOMIC DNA]</scope>
    <source>
        <strain evidence="9 10">JCM 31011</strain>
    </source>
</reference>
<dbReference type="Gene3D" id="2.60.120.260">
    <property type="entry name" value="Galactose-binding domain-like"/>
    <property type="match status" value="1"/>
</dbReference>
<evidence type="ECO:0000256" key="4">
    <source>
        <dbReference type="ARBA" id="ARBA00022729"/>
    </source>
</evidence>
<keyword evidence="10" id="KW-1185">Reference proteome</keyword>
<comment type="caution">
    <text evidence="9">The sequence shown here is derived from an EMBL/GenBank/DDBJ whole genome shotgun (WGS) entry which is preliminary data.</text>
</comment>
<evidence type="ECO:0000256" key="6">
    <source>
        <dbReference type="ARBA" id="ARBA00023295"/>
    </source>
</evidence>
<evidence type="ECO:0000256" key="5">
    <source>
        <dbReference type="ARBA" id="ARBA00022801"/>
    </source>
</evidence>
<accession>A0ABS8PWZ3</accession>
<feature type="signal peptide" evidence="7">
    <location>
        <begin position="1"/>
        <end position="20"/>
    </location>
</feature>
<dbReference type="PANTHER" id="PTHR10030">
    <property type="entry name" value="ALPHA-L-FUCOSIDASE"/>
    <property type="match status" value="1"/>
</dbReference>
<dbReference type="EMBL" id="JAJNEC010000007">
    <property type="protein sequence ID" value="MCD2425591.1"/>
    <property type="molecule type" value="Genomic_DNA"/>
</dbReference>
<name>A0ABS8PWZ3_9BACT</name>
<dbReference type="InterPro" id="IPR016286">
    <property type="entry name" value="FUC_metazoa-typ"/>
</dbReference>
<dbReference type="RefSeq" id="WP_231008125.1">
    <property type="nucleotide sequence ID" value="NZ_JAJNEC010000007.1"/>
</dbReference>
<dbReference type="EC" id="3.2.1.51" evidence="3"/>
<evidence type="ECO:0000256" key="1">
    <source>
        <dbReference type="ARBA" id="ARBA00004071"/>
    </source>
</evidence>
<keyword evidence="4 7" id="KW-0732">Signal</keyword>
<proteinExistence type="inferred from homology"/>
<evidence type="ECO:0000256" key="2">
    <source>
        <dbReference type="ARBA" id="ARBA00007951"/>
    </source>
</evidence>
<keyword evidence="6" id="KW-0326">Glycosidase</keyword>
<dbReference type="SUPFAM" id="SSF51445">
    <property type="entry name" value="(Trans)glycosidases"/>
    <property type="match status" value="1"/>
</dbReference>
<dbReference type="Gene3D" id="2.60.40.1180">
    <property type="entry name" value="Golgi alpha-mannosidase II"/>
    <property type="match status" value="1"/>
</dbReference>